<reference evidence="1" key="1">
    <citation type="submission" date="2021-06" db="EMBL/GenBank/DDBJ databases">
        <authorList>
            <person name="Kallberg Y."/>
            <person name="Tangrot J."/>
            <person name="Rosling A."/>
        </authorList>
    </citation>
    <scope>NUCLEOTIDE SEQUENCE</scope>
    <source>
        <strain evidence="1">IL203A</strain>
    </source>
</reference>
<feature type="non-terminal residue" evidence="1">
    <location>
        <position position="1"/>
    </location>
</feature>
<organism evidence="1 2">
    <name type="scientific">Dentiscutata heterogama</name>
    <dbReference type="NCBI Taxonomy" id="1316150"/>
    <lineage>
        <taxon>Eukaryota</taxon>
        <taxon>Fungi</taxon>
        <taxon>Fungi incertae sedis</taxon>
        <taxon>Mucoromycota</taxon>
        <taxon>Glomeromycotina</taxon>
        <taxon>Glomeromycetes</taxon>
        <taxon>Diversisporales</taxon>
        <taxon>Gigasporaceae</taxon>
        <taxon>Dentiscutata</taxon>
    </lineage>
</organism>
<accession>A0ACA9Q5C4</accession>
<gene>
    <name evidence="1" type="ORF">DHETER_LOCUS13434</name>
</gene>
<name>A0ACA9Q5C4_9GLOM</name>
<comment type="caution">
    <text evidence="1">The sequence shown here is derived from an EMBL/GenBank/DDBJ whole genome shotgun (WGS) entry which is preliminary data.</text>
</comment>
<evidence type="ECO:0000313" key="2">
    <source>
        <dbReference type="Proteomes" id="UP000789702"/>
    </source>
</evidence>
<keyword evidence="2" id="KW-1185">Reference proteome</keyword>
<sequence>ICLFGNWNFMNSYTKDIKNSNLIYKGNTSMNYASDVSVKLVSFFNKLKKTREKKDLEFFYINVNQQTKNKLLKKTIIAIYKSDPKLEESDITYIDHVKDDNPNTNSLHLLYDLIKRSIVSKEQYKDKNIIIISNNLALSNMERNEKLTEFTHIEDADLLKEIYNLMKNNNNTIDGLTSHREVSHIIDKS</sequence>
<dbReference type="Proteomes" id="UP000789702">
    <property type="component" value="Unassembled WGS sequence"/>
</dbReference>
<protein>
    <submittedName>
        <fullName evidence="1">3551_t:CDS:1</fullName>
    </submittedName>
</protein>
<evidence type="ECO:0000313" key="1">
    <source>
        <dbReference type="EMBL" id="CAG8730909.1"/>
    </source>
</evidence>
<dbReference type="EMBL" id="CAJVPU010036746">
    <property type="protein sequence ID" value="CAG8730909.1"/>
    <property type="molecule type" value="Genomic_DNA"/>
</dbReference>
<proteinExistence type="predicted"/>